<dbReference type="RefSeq" id="WP_184846843.1">
    <property type="nucleotide sequence ID" value="NZ_JACHMN010000003.1"/>
</dbReference>
<gene>
    <name evidence="1" type="ORF">F4553_008035</name>
</gene>
<evidence type="ECO:0000313" key="2">
    <source>
        <dbReference type="Proteomes" id="UP000587527"/>
    </source>
</evidence>
<protein>
    <submittedName>
        <fullName evidence="1">Uncharacterized protein</fullName>
    </submittedName>
</protein>
<name>A0A841C738_9ACTN</name>
<dbReference type="Proteomes" id="UP000587527">
    <property type="component" value="Unassembled WGS sequence"/>
</dbReference>
<reference evidence="1 2" key="1">
    <citation type="submission" date="2020-08" db="EMBL/GenBank/DDBJ databases">
        <title>Sequencing the genomes of 1000 actinobacteria strains.</title>
        <authorList>
            <person name="Klenk H.-P."/>
        </authorList>
    </citation>
    <scope>NUCLEOTIDE SEQUENCE [LARGE SCALE GENOMIC DNA]</scope>
    <source>
        <strain evidence="1 2">DSM 45362</strain>
    </source>
</reference>
<dbReference type="EMBL" id="JACHMN010000003">
    <property type="protein sequence ID" value="MBB5874601.1"/>
    <property type="molecule type" value="Genomic_DNA"/>
</dbReference>
<sequence>MDHRWADLARTLRNLGLWAHLSEDEANAAERKVVEDRWPFGAFGDEPGRFWFFVDGENMAEGFVGRELAAMAPSLRQHGVDLQIEDVEGEEEDYVVAINGRRCVAWSHRDQAERSAWATATVRPLAVINDLLAEARALPRVFTLYAGGNEGIAWLLDPRVVTAIADSGLLSDREVPALASGS</sequence>
<proteinExistence type="predicted"/>
<keyword evidence="2" id="KW-1185">Reference proteome</keyword>
<organism evidence="1 2">
    <name type="scientific">Allocatelliglobosispora scoriae</name>
    <dbReference type="NCBI Taxonomy" id="643052"/>
    <lineage>
        <taxon>Bacteria</taxon>
        <taxon>Bacillati</taxon>
        <taxon>Actinomycetota</taxon>
        <taxon>Actinomycetes</taxon>
        <taxon>Micromonosporales</taxon>
        <taxon>Micromonosporaceae</taxon>
        <taxon>Allocatelliglobosispora</taxon>
    </lineage>
</organism>
<accession>A0A841C738</accession>
<dbReference type="AlphaFoldDB" id="A0A841C738"/>
<evidence type="ECO:0000313" key="1">
    <source>
        <dbReference type="EMBL" id="MBB5874601.1"/>
    </source>
</evidence>
<comment type="caution">
    <text evidence="1">The sequence shown here is derived from an EMBL/GenBank/DDBJ whole genome shotgun (WGS) entry which is preliminary data.</text>
</comment>